<dbReference type="InterPro" id="IPR010031">
    <property type="entry name" value="FAD_lactone_oxidase-like"/>
</dbReference>
<dbReference type="GO" id="GO:0070485">
    <property type="term" value="P:dehydro-D-arabinono-1,4-lactone biosynthetic process"/>
    <property type="evidence" value="ECO:0007669"/>
    <property type="project" value="EnsemblFungi"/>
</dbReference>
<feature type="region of interest" description="Disordered" evidence="5">
    <location>
        <begin position="451"/>
        <end position="481"/>
    </location>
</feature>
<gene>
    <name evidence="7" type="ORF">UCRPC4_g04752</name>
</gene>
<dbReference type="Proteomes" id="UP000053317">
    <property type="component" value="Unassembled WGS sequence"/>
</dbReference>
<dbReference type="InterPro" id="IPR007173">
    <property type="entry name" value="ALO_C"/>
</dbReference>
<evidence type="ECO:0000256" key="5">
    <source>
        <dbReference type="SAM" id="MobiDB-lite"/>
    </source>
</evidence>
<evidence type="ECO:0000313" key="7">
    <source>
        <dbReference type="EMBL" id="KKY18855.1"/>
    </source>
</evidence>
<dbReference type="UniPathway" id="UPA00771">
    <property type="reaction ID" value="UER00766"/>
</dbReference>
<dbReference type="InterPro" id="IPR016166">
    <property type="entry name" value="FAD-bd_PCMH"/>
</dbReference>
<dbReference type="InterPro" id="IPR006094">
    <property type="entry name" value="Oxid_FAD_bind_N"/>
</dbReference>
<feature type="compositionally biased region" description="Low complexity" evidence="5">
    <location>
        <begin position="466"/>
        <end position="478"/>
    </location>
</feature>
<evidence type="ECO:0000256" key="4">
    <source>
        <dbReference type="ARBA" id="ARBA00033418"/>
    </source>
</evidence>
<evidence type="ECO:0000313" key="8">
    <source>
        <dbReference type="Proteomes" id="UP000053317"/>
    </source>
</evidence>
<reference evidence="7 8" key="2">
    <citation type="submission" date="2015-05" db="EMBL/GenBank/DDBJ databases">
        <authorList>
            <person name="Morales-Cruz A."/>
            <person name="Amrine K.C."/>
            <person name="Cantu D."/>
        </authorList>
    </citation>
    <scope>NUCLEOTIDE SEQUENCE [LARGE SCALE GENOMIC DNA]</scope>
    <source>
        <strain evidence="7">UCRPC4</strain>
    </source>
</reference>
<dbReference type="GO" id="GO:0031489">
    <property type="term" value="F:myosin V binding"/>
    <property type="evidence" value="ECO:0007669"/>
    <property type="project" value="EnsemblFungi"/>
</dbReference>
<dbReference type="EC" id="1.1.3.37" evidence="2"/>
<dbReference type="InterPro" id="IPR016169">
    <property type="entry name" value="FAD-bd_PCMH_sub2"/>
</dbReference>
<name>A0A0G2GPY3_PHACM</name>
<feature type="domain" description="FAD-binding PCMH-type" evidence="6">
    <location>
        <begin position="1"/>
        <end position="122"/>
    </location>
</feature>
<dbReference type="Gene3D" id="3.30.465.10">
    <property type="match status" value="1"/>
</dbReference>
<keyword evidence="3" id="KW-0560">Oxidoreductase</keyword>
<evidence type="ECO:0000256" key="3">
    <source>
        <dbReference type="ARBA" id="ARBA00023002"/>
    </source>
</evidence>
<accession>A0A0G2GPY3</accession>
<proteinExistence type="predicted"/>
<dbReference type="Pfam" id="PF04030">
    <property type="entry name" value="ALO"/>
    <property type="match status" value="1"/>
</dbReference>
<dbReference type="OrthoDB" id="610608at2759"/>
<dbReference type="GO" id="GO:0003885">
    <property type="term" value="F:D-arabinono-1,4-lactone oxidase activity"/>
    <property type="evidence" value="ECO:0007669"/>
    <property type="project" value="UniProtKB-EC"/>
</dbReference>
<dbReference type="Pfam" id="PF01565">
    <property type="entry name" value="FAD_binding_4"/>
    <property type="match status" value="1"/>
</dbReference>
<comment type="pathway">
    <text evidence="1">Cofactor biosynthesis; D-erythroascorbate biosynthesis; dehydro-D-arabinono-1,4-lactone from D-arabinose: step 2/2.</text>
</comment>
<dbReference type="PIRSF" id="PIRSF000136">
    <property type="entry name" value="LGO_GLO"/>
    <property type="match status" value="1"/>
</dbReference>
<dbReference type="GO" id="GO:0071949">
    <property type="term" value="F:FAD binding"/>
    <property type="evidence" value="ECO:0007669"/>
    <property type="project" value="InterPro"/>
</dbReference>
<dbReference type="GO" id="GO:0032473">
    <property type="term" value="C:cytoplasmic side of mitochondrial outer membrane"/>
    <property type="evidence" value="ECO:0007669"/>
    <property type="project" value="EnsemblFungi"/>
</dbReference>
<sequence>MINLDNFSEILSADTESGVVTFQSGLRLRDLTKELAKRGLSMPNLGSIDEQSVAGVISTGTHGSSLNHGLISESISSMKLILANGQVVQCSGSTNPSLFRAALLSLGALGIIVEITFRAVSDFKIEWTQTLEPLSKILDTWDTTLWTSAEFTRVWWLPYGDTGVVWRAHKTDKSLAPPPKSYYSSRFGYHTYHCLLWLAQCVPRINPWVEWFVFGMQYGFKPGARTSTAVQFGREGLLMDCLYSQFVNEWALPLKSGPEAITRLREFLRNPKDHSRISGIPYSSAGLYVHSPIEVRVSDTSGKTGLVDANSRPLLDPTCRDEPTLYLNATLYRPYLRDPPCTDRYYQAFEYLMREMKGRPHWAKNFTAESSPEIADMYGEDLQDFMKIRDEVDPNGMFLGEWHRRNLPLHISAKDAMIEEQAIIRKFGNGSAAWGDGLEWVGKREKMKLVDRDEKGGINPADSNGSSASASPPMTATSDESFDYMARGEASLLLGKRA</sequence>
<dbReference type="GO" id="GO:0000001">
    <property type="term" value="P:mitochondrion inheritance"/>
    <property type="evidence" value="ECO:0007669"/>
    <property type="project" value="EnsemblFungi"/>
</dbReference>
<dbReference type="GO" id="GO:0034599">
    <property type="term" value="P:cellular response to oxidative stress"/>
    <property type="evidence" value="ECO:0007669"/>
    <property type="project" value="EnsemblFungi"/>
</dbReference>
<comment type="caution">
    <text evidence="7">The sequence shown here is derived from an EMBL/GenBank/DDBJ whole genome shotgun (WGS) entry which is preliminary data.</text>
</comment>
<dbReference type="Gene3D" id="3.30.70.2520">
    <property type="match status" value="1"/>
</dbReference>
<evidence type="ECO:0000259" key="6">
    <source>
        <dbReference type="PROSITE" id="PS51387"/>
    </source>
</evidence>
<organism evidence="7 8">
    <name type="scientific">Phaeomoniella chlamydospora</name>
    <name type="common">Phaeoacremonium chlamydosporum</name>
    <dbReference type="NCBI Taxonomy" id="158046"/>
    <lineage>
        <taxon>Eukaryota</taxon>
        <taxon>Fungi</taxon>
        <taxon>Dikarya</taxon>
        <taxon>Ascomycota</taxon>
        <taxon>Pezizomycotina</taxon>
        <taxon>Eurotiomycetes</taxon>
        <taxon>Chaetothyriomycetidae</taxon>
        <taxon>Phaeomoniellales</taxon>
        <taxon>Phaeomoniellaceae</taxon>
        <taxon>Phaeomoniella</taxon>
    </lineage>
</organism>
<dbReference type="PANTHER" id="PTHR43762:SF1">
    <property type="entry name" value="D-ARABINONO-1,4-LACTONE OXIDASE"/>
    <property type="match status" value="1"/>
</dbReference>
<evidence type="ECO:0000256" key="2">
    <source>
        <dbReference type="ARBA" id="ARBA00013136"/>
    </source>
</evidence>
<evidence type="ECO:0000256" key="1">
    <source>
        <dbReference type="ARBA" id="ARBA00005083"/>
    </source>
</evidence>
<keyword evidence="8" id="KW-1185">Reference proteome</keyword>
<dbReference type="InterPro" id="IPR036318">
    <property type="entry name" value="FAD-bd_PCMH-like_sf"/>
</dbReference>
<dbReference type="AlphaFoldDB" id="A0A0G2GPY3"/>
<dbReference type="EMBL" id="LCWF01000115">
    <property type="protein sequence ID" value="KKY18855.1"/>
    <property type="molecule type" value="Genomic_DNA"/>
</dbReference>
<dbReference type="PANTHER" id="PTHR43762">
    <property type="entry name" value="L-GULONOLACTONE OXIDASE"/>
    <property type="match status" value="1"/>
</dbReference>
<dbReference type="SUPFAM" id="SSF56176">
    <property type="entry name" value="FAD-binding/transporter-associated domain-like"/>
    <property type="match status" value="1"/>
</dbReference>
<dbReference type="PROSITE" id="PS51387">
    <property type="entry name" value="FAD_PCMH"/>
    <property type="match status" value="1"/>
</dbReference>
<protein>
    <recommendedName>
        <fullName evidence="2">D-arabinono-1,4-lactone oxidase</fullName>
        <ecNumber evidence="2">1.1.3.37</ecNumber>
    </recommendedName>
    <alternativeName>
        <fullName evidence="4">L-galactono-gamma-lactone oxidase</fullName>
    </alternativeName>
</protein>
<reference evidence="7 8" key="1">
    <citation type="submission" date="2015-05" db="EMBL/GenBank/DDBJ databases">
        <title>Distinctive expansion of gene families associated with plant cell wall degradation and secondary metabolism in the genomes of grapevine trunk pathogens.</title>
        <authorList>
            <person name="Lawrence D.P."/>
            <person name="Travadon R."/>
            <person name="Rolshausen P.E."/>
            <person name="Baumgartner K."/>
        </authorList>
    </citation>
    <scope>NUCLEOTIDE SEQUENCE [LARGE SCALE GENOMIC DNA]</scope>
    <source>
        <strain evidence="7">UCRPC4</strain>
    </source>
</reference>